<evidence type="ECO:0000256" key="5">
    <source>
        <dbReference type="ARBA" id="ARBA00023136"/>
    </source>
</evidence>
<dbReference type="SUPFAM" id="SSF51306">
    <property type="entry name" value="LexA/Signal peptidase"/>
    <property type="match status" value="1"/>
</dbReference>
<reference evidence="9" key="1">
    <citation type="journal article" date="2017" name="Nature">
        <title>The genome of Chenopodium quinoa.</title>
        <authorList>
            <person name="Jarvis D.E."/>
            <person name="Ho Y.S."/>
            <person name="Lightfoot D.J."/>
            <person name="Schmoeckel S.M."/>
            <person name="Li B."/>
            <person name="Borm T.J.A."/>
            <person name="Ohyanagi H."/>
            <person name="Mineta K."/>
            <person name="Michell C.T."/>
            <person name="Saber N."/>
            <person name="Kharbatia N.M."/>
            <person name="Rupper R.R."/>
            <person name="Sharp A.R."/>
            <person name="Dally N."/>
            <person name="Boughton B.A."/>
            <person name="Woo Y.H."/>
            <person name="Gao G."/>
            <person name="Schijlen E.G.W.M."/>
            <person name="Guo X."/>
            <person name="Momin A.A."/>
            <person name="Negrao S."/>
            <person name="Al-Babili S."/>
            <person name="Gehring C."/>
            <person name="Roessner U."/>
            <person name="Jung C."/>
            <person name="Murphy K."/>
            <person name="Arold S.T."/>
            <person name="Gojobori T."/>
            <person name="van der Linden C.G."/>
            <person name="van Loo E.N."/>
            <person name="Jellen E.N."/>
            <person name="Maughan P.J."/>
            <person name="Tester M."/>
        </authorList>
    </citation>
    <scope>NUCLEOTIDE SEQUENCE [LARGE SCALE GENOMIC DNA]</scope>
    <source>
        <strain evidence="9">cv. PI 614886</strain>
    </source>
</reference>
<evidence type="ECO:0000256" key="3">
    <source>
        <dbReference type="ARBA" id="ARBA00022801"/>
    </source>
</evidence>
<evidence type="ECO:0000256" key="1">
    <source>
        <dbReference type="ARBA" id="ARBA00004273"/>
    </source>
</evidence>
<dbReference type="PRINTS" id="PR00727">
    <property type="entry name" value="LEADERPTASE"/>
</dbReference>
<evidence type="ECO:0000313" key="10">
    <source>
        <dbReference type="Proteomes" id="UP000596660"/>
    </source>
</evidence>
<organism evidence="9 10">
    <name type="scientific">Chenopodium quinoa</name>
    <name type="common">Quinoa</name>
    <dbReference type="NCBI Taxonomy" id="63459"/>
    <lineage>
        <taxon>Eukaryota</taxon>
        <taxon>Viridiplantae</taxon>
        <taxon>Streptophyta</taxon>
        <taxon>Embryophyta</taxon>
        <taxon>Tracheophyta</taxon>
        <taxon>Spermatophyta</taxon>
        <taxon>Magnoliopsida</taxon>
        <taxon>eudicotyledons</taxon>
        <taxon>Gunneridae</taxon>
        <taxon>Pentapetalae</taxon>
        <taxon>Caryophyllales</taxon>
        <taxon>Chenopodiaceae</taxon>
        <taxon>Chenopodioideae</taxon>
        <taxon>Atripliceae</taxon>
        <taxon>Chenopodium</taxon>
    </lineage>
</organism>
<comment type="similarity">
    <text evidence="6">Belongs to the peptidase S26 family. IMP1 subfamily.</text>
</comment>
<comment type="subcellular location">
    <subcellularLocation>
        <location evidence="1">Mitochondrion inner membrane</location>
    </subcellularLocation>
</comment>
<feature type="active site" evidence="7">
    <location>
        <position position="91"/>
    </location>
</feature>
<dbReference type="GO" id="GO:0006465">
    <property type="term" value="P:signal peptide processing"/>
    <property type="evidence" value="ECO:0007669"/>
    <property type="project" value="InterPro"/>
</dbReference>
<dbReference type="InterPro" id="IPR052064">
    <property type="entry name" value="Mito_IMP1_subunit"/>
</dbReference>
<keyword evidence="3" id="KW-0378">Hydrolase</keyword>
<dbReference type="GO" id="GO:0042720">
    <property type="term" value="C:mitochondrial inner membrane peptidase complex"/>
    <property type="evidence" value="ECO:0007669"/>
    <property type="project" value="TreeGrafter"/>
</dbReference>
<dbReference type="Gene3D" id="2.10.109.10">
    <property type="entry name" value="Umud Fragment, subunit A"/>
    <property type="match status" value="1"/>
</dbReference>
<sequence length="117" mass="13224">MFASKLRQWRNIAKEAVNRTIIIAKFLSLFHITETYIFSPTIVYGPSMLPTLNIRGDVLLVDKFSHRIGNLELGDVVIVKSPQNPRRTLTKRILGMEGDVVSFNSNTGFLKTLVVSF</sequence>
<evidence type="ECO:0000256" key="4">
    <source>
        <dbReference type="ARBA" id="ARBA00023128"/>
    </source>
</evidence>
<evidence type="ECO:0000256" key="7">
    <source>
        <dbReference type="PIRSR" id="PIRSR600223-1"/>
    </source>
</evidence>
<dbReference type="InterPro" id="IPR019533">
    <property type="entry name" value="Peptidase_S26"/>
</dbReference>
<keyword evidence="10" id="KW-1185">Reference proteome</keyword>
<keyword evidence="4" id="KW-0496">Mitochondrion</keyword>
<dbReference type="GO" id="GO:0006627">
    <property type="term" value="P:protein processing involved in protein targeting to mitochondrion"/>
    <property type="evidence" value="ECO:0007669"/>
    <property type="project" value="TreeGrafter"/>
</dbReference>
<dbReference type="InterPro" id="IPR036286">
    <property type="entry name" value="LexA/Signal_pep-like_sf"/>
</dbReference>
<feature type="active site" evidence="7">
    <location>
        <position position="47"/>
    </location>
</feature>
<dbReference type="PANTHER" id="PTHR12383:SF16">
    <property type="entry name" value="MITOCHONDRIAL INNER MEMBRANE PROTEASE SUBUNIT 1"/>
    <property type="match status" value="1"/>
</dbReference>
<dbReference type="NCBIfam" id="TIGR02227">
    <property type="entry name" value="sigpep_I_bact"/>
    <property type="match status" value="1"/>
</dbReference>
<dbReference type="Pfam" id="PF10502">
    <property type="entry name" value="Peptidase_S26"/>
    <property type="match status" value="1"/>
</dbReference>
<dbReference type="Proteomes" id="UP000596660">
    <property type="component" value="Unplaced"/>
</dbReference>
<dbReference type="Gramene" id="AUR62019687-RA">
    <property type="protein sequence ID" value="AUR62019687-RA:cds"/>
    <property type="gene ID" value="AUR62019687"/>
</dbReference>
<evidence type="ECO:0000256" key="2">
    <source>
        <dbReference type="ARBA" id="ARBA00022792"/>
    </source>
</evidence>
<dbReference type="InterPro" id="IPR000223">
    <property type="entry name" value="Pept_S26A_signal_pept_1"/>
</dbReference>
<dbReference type="CDD" id="cd06530">
    <property type="entry name" value="S26_SPase_I"/>
    <property type="match status" value="1"/>
</dbReference>
<feature type="domain" description="Peptidase S26" evidence="8">
    <location>
        <begin position="24"/>
        <end position="105"/>
    </location>
</feature>
<dbReference type="PANTHER" id="PTHR12383">
    <property type="entry name" value="PROTEASE FAMILY S26 MITOCHONDRIAL INNER MEMBRANE PROTEASE-RELATED"/>
    <property type="match status" value="1"/>
</dbReference>
<proteinExistence type="inferred from homology"/>
<evidence type="ECO:0000256" key="6">
    <source>
        <dbReference type="ARBA" id="ARBA00038445"/>
    </source>
</evidence>
<name>A0A803LW36_CHEQI</name>
<accession>A0A803LW36</accession>
<dbReference type="AlphaFoldDB" id="A0A803LW36"/>
<keyword evidence="5" id="KW-0472">Membrane</keyword>
<protein>
    <recommendedName>
        <fullName evidence="8">Peptidase S26 domain-containing protein</fullName>
    </recommendedName>
</protein>
<evidence type="ECO:0000313" key="9">
    <source>
        <dbReference type="EnsemblPlants" id="AUR62019687-RA:cds"/>
    </source>
</evidence>
<dbReference type="EnsemblPlants" id="AUR62019687-RA">
    <property type="protein sequence ID" value="AUR62019687-RA:cds"/>
    <property type="gene ID" value="AUR62019687"/>
</dbReference>
<reference evidence="9" key="2">
    <citation type="submission" date="2021-03" db="UniProtKB">
        <authorList>
            <consortium name="EnsemblPlants"/>
        </authorList>
    </citation>
    <scope>IDENTIFICATION</scope>
</reference>
<dbReference type="GO" id="GO:0004252">
    <property type="term" value="F:serine-type endopeptidase activity"/>
    <property type="evidence" value="ECO:0007669"/>
    <property type="project" value="InterPro"/>
</dbReference>
<evidence type="ECO:0000259" key="8">
    <source>
        <dbReference type="Pfam" id="PF10502"/>
    </source>
</evidence>
<keyword evidence="2" id="KW-0999">Mitochondrion inner membrane</keyword>